<dbReference type="RefSeq" id="XP_657080.1">
    <property type="nucleotide sequence ID" value="XM_651988.2"/>
</dbReference>
<dbReference type="InterPro" id="IPR011992">
    <property type="entry name" value="EF-hand-dom_pair"/>
</dbReference>
<dbReference type="PROSITE" id="PS50222">
    <property type="entry name" value="EF_HAND_2"/>
    <property type="match status" value="4"/>
</dbReference>
<dbReference type="Proteomes" id="UP000001926">
    <property type="component" value="Partially assembled WGS sequence"/>
</dbReference>
<comment type="similarity">
    <text evidence="1">Belongs to the recoverin family.</text>
</comment>
<feature type="domain" description="EF-hand" evidence="7">
    <location>
        <begin position="1"/>
        <end position="32"/>
    </location>
</feature>
<dbReference type="GeneID" id="3411408"/>
<sequence length="134" mass="14944">MAEALFKQLDANGDGSVSYEEVKAFVSSKRPIKNEQLLQLIFKAIDIDGNGEIDLAEFTKFAAAVKEQDLSDEKVGLKILYKLMDADGDGKLTKEEVTTFFKKFGYEKVVDQIMKADANGDGYITLEEFLAFNL</sequence>
<evidence type="ECO:0000259" key="7">
    <source>
        <dbReference type="PROSITE" id="PS50222"/>
    </source>
</evidence>
<evidence type="ECO:0000256" key="4">
    <source>
        <dbReference type="ARBA" id="ARBA00022737"/>
    </source>
</evidence>
<dbReference type="PDBsum" id="2JNX"/>
<dbReference type="InterPro" id="IPR018247">
    <property type="entry name" value="EF_Hand_1_Ca_BS"/>
</dbReference>
<dbReference type="SMR" id="A0A8U0WNW5"/>
<reference evidence="8" key="2">
    <citation type="submission" date="2007-03" db="EMBL/GenBank/DDBJ databases">
        <authorList>
            <person name="Lorenzi H."/>
            <person name="Amedeo P."/>
            <person name="Inman J."/>
            <person name="Schobel S."/>
            <person name="Caler E."/>
        </authorList>
    </citation>
    <scope>NUCLEOTIDE SEQUENCE</scope>
    <source>
        <strain evidence="8">HM-1:IMSS</strain>
    </source>
</reference>
<name>A0A8U0WNW5_ENTH1</name>
<feature type="domain" description="EF-hand" evidence="7">
    <location>
        <begin position="33"/>
        <end position="68"/>
    </location>
</feature>
<keyword evidence="9" id="KW-1185">Reference proteome</keyword>
<keyword evidence="5" id="KW-0106">Calcium</keyword>
<dbReference type="EMBL" id="DS571200">
    <property type="protein sequence ID" value="EAL51694.1"/>
    <property type="molecule type" value="Genomic_DNA"/>
</dbReference>
<reference evidence="8" key="1">
    <citation type="journal article" date="2005" name="Nature">
        <title>The genome of the protist parasite Entamoeba histolytica.</title>
        <authorList>
            <person name="Loftus B."/>
            <person name="Anderson I."/>
            <person name="Davies R."/>
            <person name="Alsmark U.C."/>
            <person name="Samuelson J."/>
            <person name="Amedeo P."/>
            <person name="Roncaglia P."/>
            <person name="Berriman M."/>
            <person name="Hirt R.P."/>
            <person name="Mann B.J."/>
            <person name="Nozaki T."/>
            <person name="Suh B."/>
            <person name="Pop M."/>
            <person name="Duchene M."/>
            <person name="Ackers J."/>
            <person name="Tannich E."/>
            <person name="Leippe M."/>
            <person name="Hofer M."/>
            <person name="Bruchhaus I."/>
            <person name="Willhoeft U."/>
            <person name="Bhattacharya A."/>
            <person name="Chillingworth T."/>
            <person name="Churcher C."/>
            <person name="Hance Z."/>
            <person name="Harris B."/>
            <person name="Harris D."/>
            <person name="Jagels K."/>
            <person name="Moule S."/>
            <person name="Mungall K."/>
            <person name="Ormond D."/>
            <person name="Squares R."/>
            <person name="Whitehead S."/>
            <person name="Quail M.A."/>
            <person name="Rabbinowitsch E."/>
            <person name="Norbertczak H."/>
            <person name="Price C."/>
            <person name="Wang Z."/>
            <person name="Guillen N."/>
            <person name="Gilchrist C."/>
            <person name="Stroup S.E."/>
            <person name="Bhattacharya S."/>
            <person name="Lohia A."/>
            <person name="Foster P.G."/>
            <person name="Sicheritz-Ponten T."/>
            <person name="Weber C."/>
            <person name="Singh U."/>
            <person name="Mukherjee C."/>
            <person name="El-Sayed N.M."/>
            <person name="Petri W.A.Jr."/>
            <person name="Clark C.G."/>
            <person name="Embley T.M."/>
            <person name="Barrell B."/>
            <person name="Fraser C.M."/>
            <person name="Hall N."/>
        </authorList>
    </citation>
    <scope>NUCLEOTIDE SEQUENCE [LARGE SCALE GENOMIC DNA]</scope>
    <source>
        <strain evidence="8">HM-1:IMSS</strain>
    </source>
</reference>
<keyword evidence="2" id="KW-0519">Myristate</keyword>
<keyword evidence="6" id="KW-0449">Lipoprotein</keyword>
<gene>
    <name evidence="8" type="ORF">EHI_010020</name>
</gene>
<evidence type="ECO:0000313" key="8">
    <source>
        <dbReference type="EMBL" id="EAL51694.1"/>
    </source>
</evidence>
<dbReference type="PANTHER" id="PTHR23055:SF178">
    <property type="entry name" value="NEUROCALCIN HOMOLOG"/>
    <property type="match status" value="1"/>
</dbReference>
<dbReference type="PANTHER" id="PTHR23055">
    <property type="entry name" value="CALCIUM BINDING PROTEINS"/>
    <property type="match status" value="1"/>
</dbReference>
<dbReference type="FunFam" id="1.10.238.10:FF:000178">
    <property type="entry name" value="Calmodulin-2 A"/>
    <property type="match status" value="1"/>
</dbReference>
<dbReference type="HOGENOM" id="CLU_061288_20_7_1"/>
<dbReference type="GO" id="GO:0005509">
    <property type="term" value="F:calcium ion binding"/>
    <property type="evidence" value="ECO:0007669"/>
    <property type="project" value="InterPro"/>
</dbReference>
<proteinExistence type="inferred from homology"/>
<dbReference type="GO" id="GO:0043226">
    <property type="term" value="C:organelle"/>
    <property type="evidence" value="ECO:0007669"/>
    <property type="project" value="UniProtKB-ARBA"/>
</dbReference>
<dbReference type="InterPro" id="IPR002048">
    <property type="entry name" value="EF_hand_dom"/>
</dbReference>
<dbReference type="SUPFAM" id="SSF47473">
    <property type="entry name" value="EF-hand"/>
    <property type="match status" value="1"/>
</dbReference>
<dbReference type="OrthoDB" id="343296at2759"/>
<evidence type="ECO:0000256" key="1">
    <source>
        <dbReference type="ARBA" id="ARBA00006049"/>
    </source>
</evidence>
<dbReference type="Gene3D" id="1.10.238.10">
    <property type="entry name" value="EF-hand"/>
    <property type="match status" value="2"/>
</dbReference>
<accession>A0A8U0WNW5</accession>
<dbReference type="SMART" id="SM00054">
    <property type="entry name" value="EFh"/>
    <property type="match status" value="4"/>
</dbReference>
<dbReference type="InterPro" id="IPR028846">
    <property type="entry name" value="Recoverin"/>
</dbReference>
<evidence type="ECO:0000256" key="6">
    <source>
        <dbReference type="ARBA" id="ARBA00023288"/>
    </source>
</evidence>
<feature type="domain" description="EF-hand" evidence="7">
    <location>
        <begin position="72"/>
        <end position="107"/>
    </location>
</feature>
<evidence type="ECO:0000256" key="2">
    <source>
        <dbReference type="ARBA" id="ARBA00022707"/>
    </source>
</evidence>
<feature type="domain" description="EF-hand" evidence="7">
    <location>
        <begin position="113"/>
        <end position="134"/>
    </location>
</feature>
<organism evidence="8 9">
    <name type="scientific">Entamoeba histolytica (strain ATCC 30459 / HM-1:IMSS / ABRM)</name>
    <dbReference type="NCBI Taxonomy" id="294381"/>
    <lineage>
        <taxon>Eukaryota</taxon>
        <taxon>Amoebozoa</taxon>
        <taxon>Evosea</taxon>
        <taxon>Archamoebae</taxon>
        <taxon>Mastigamoebida</taxon>
        <taxon>Entamoebidae</taxon>
        <taxon>Entamoeba</taxon>
    </lineage>
</organism>
<dbReference type="AlphaFoldDB" id="A0A8U0WNW5"/>
<dbReference type="PROSITE" id="PS00303">
    <property type="entry name" value="S100_CABP"/>
    <property type="match status" value="1"/>
</dbReference>
<evidence type="ECO:0000256" key="3">
    <source>
        <dbReference type="ARBA" id="ARBA00022723"/>
    </source>
</evidence>
<dbReference type="InterPro" id="IPR001751">
    <property type="entry name" value="S100/CaBP7/8-like_CS"/>
</dbReference>
<dbReference type="KEGG" id="ehi:EHI_010020"/>
<dbReference type="Pfam" id="PF13499">
    <property type="entry name" value="EF-hand_7"/>
    <property type="match status" value="2"/>
</dbReference>
<protein>
    <submittedName>
        <fullName evidence="8">Calmodulin, putative</fullName>
    </submittedName>
</protein>
<dbReference type="PROSITE" id="PS00018">
    <property type="entry name" value="EF_HAND_1"/>
    <property type="match status" value="4"/>
</dbReference>
<dbReference type="OMA" id="MGKIRMP"/>
<keyword evidence="3" id="KW-0479">Metal-binding</keyword>
<evidence type="ECO:0000256" key="5">
    <source>
        <dbReference type="ARBA" id="ARBA00022837"/>
    </source>
</evidence>
<evidence type="ECO:0000313" key="9">
    <source>
        <dbReference type="Proteomes" id="UP000001926"/>
    </source>
</evidence>
<keyword evidence="4" id="KW-0677">Repeat</keyword>